<dbReference type="Gene3D" id="3.40.50.720">
    <property type="entry name" value="NAD(P)-binding Rossmann-like Domain"/>
    <property type="match status" value="1"/>
</dbReference>
<dbReference type="PRINTS" id="PR00081">
    <property type="entry name" value="GDHRDH"/>
</dbReference>
<sequence length="276" mass="28728">MYPKIDLSTAVVIITGGARGIGQATAQAFAARGATVYTGDLPETPNQPGATAIRARPLDVTSRDSFATFADGVIAESGRIDVLVNNAGVMALGRFLDEPDAISRATLDVNVWGLINGMRLVLPGMIAQGKGHVVNLASMAGKIPFPGMAVYNASKYAAVGLSAAVRRELHGTGVSVSAVLPSAVRTSLSSGVRLGGIMPTVDPSDVAAAVIRTCRTRRAETPVPGFLAGWDLLDGLIPEPLMALGRRLAGDDRALTVDHAARAQYEARLTAFTRPE</sequence>
<dbReference type="RefSeq" id="WP_133803117.1">
    <property type="nucleotide sequence ID" value="NZ_SNWQ01000015.1"/>
</dbReference>
<dbReference type="Proteomes" id="UP000295388">
    <property type="component" value="Unassembled WGS sequence"/>
</dbReference>
<dbReference type="PANTHER" id="PTHR24322:SF736">
    <property type="entry name" value="RETINOL DEHYDROGENASE 10"/>
    <property type="match status" value="1"/>
</dbReference>
<dbReference type="OrthoDB" id="9775296at2"/>
<dbReference type="InterPro" id="IPR020904">
    <property type="entry name" value="Sc_DH/Rdtase_CS"/>
</dbReference>
<dbReference type="SMART" id="SM00822">
    <property type="entry name" value="PKS_KR"/>
    <property type="match status" value="1"/>
</dbReference>
<evidence type="ECO:0000256" key="2">
    <source>
        <dbReference type="ARBA" id="ARBA00023002"/>
    </source>
</evidence>
<dbReference type="AlphaFoldDB" id="A0A4R6K5H4"/>
<comment type="similarity">
    <text evidence="1 3">Belongs to the short-chain dehydrogenases/reductases (SDR) family.</text>
</comment>
<dbReference type="SUPFAM" id="SSF51735">
    <property type="entry name" value="NAD(P)-binding Rossmann-fold domains"/>
    <property type="match status" value="1"/>
</dbReference>
<dbReference type="EMBL" id="SNWQ01000015">
    <property type="protein sequence ID" value="TDO44567.1"/>
    <property type="molecule type" value="Genomic_DNA"/>
</dbReference>
<dbReference type="GO" id="GO:0016616">
    <property type="term" value="F:oxidoreductase activity, acting on the CH-OH group of donors, NAD or NADP as acceptor"/>
    <property type="evidence" value="ECO:0007669"/>
    <property type="project" value="TreeGrafter"/>
</dbReference>
<evidence type="ECO:0000259" key="4">
    <source>
        <dbReference type="SMART" id="SM00822"/>
    </source>
</evidence>
<dbReference type="NCBIfam" id="NF005878">
    <property type="entry name" value="PRK07825.1"/>
    <property type="match status" value="1"/>
</dbReference>
<gene>
    <name evidence="5" type="ORF">EV643_11567</name>
</gene>
<evidence type="ECO:0000313" key="6">
    <source>
        <dbReference type="Proteomes" id="UP000295388"/>
    </source>
</evidence>
<protein>
    <recommendedName>
        <fullName evidence="4">Ketoreductase domain-containing protein</fullName>
    </recommendedName>
</protein>
<evidence type="ECO:0000313" key="5">
    <source>
        <dbReference type="EMBL" id="TDO44567.1"/>
    </source>
</evidence>
<feature type="domain" description="Ketoreductase" evidence="4">
    <location>
        <begin position="10"/>
        <end position="187"/>
    </location>
</feature>
<dbReference type="InterPro" id="IPR036291">
    <property type="entry name" value="NAD(P)-bd_dom_sf"/>
</dbReference>
<accession>A0A4R6K5H4</accession>
<comment type="caution">
    <text evidence="5">The sequence shown here is derived from an EMBL/GenBank/DDBJ whole genome shotgun (WGS) entry which is preliminary data.</text>
</comment>
<dbReference type="InterPro" id="IPR057326">
    <property type="entry name" value="KR_dom"/>
</dbReference>
<proteinExistence type="inferred from homology"/>
<dbReference type="PRINTS" id="PR00080">
    <property type="entry name" value="SDRFAMILY"/>
</dbReference>
<dbReference type="CDD" id="cd05233">
    <property type="entry name" value="SDR_c"/>
    <property type="match status" value="1"/>
</dbReference>
<dbReference type="PANTHER" id="PTHR24322">
    <property type="entry name" value="PKSB"/>
    <property type="match status" value="1"/>
</dbReference>
<dbReference type="InterPro" id="IPR002347">
    <property type="entry name" value="SDR_fam"/>
</dbReference>
<keyword evidence="6" id="KW-1185">Reference proteome</keyword>
<evidence type="ECO:0000256" key="3">
    <source>
        <dbReference type="RuleBase" id="RU000363"/>
    </source>
</evidence>
<reference evidence="5 6" key="1">
    <citation type="submission" date="2019-03" db="EMBL/GenBank/DDBJ databases">
        <title>Genomic Encyclopedia of Type Strains, Phase III (KMG-III): the genomes of soil and plant-associated and newly described type strains.</title>
        <authorList>
            <person name="Whitman W."/>
        </authorList>
    </citation>
    <scope>NUCLEOTIDE SEQUENCE [LARGE SCALE GENOMIC DNA]</scope>
    <source>
        <strain evidence="5 6">VKM Ac-2527</strain>
    </source>
</reference>
<keyword evidence="2" id="KW-0560">Oxidoreductase</keyword>
<dbReference type="Pfam" id="PF00106">
    <property type="entry name" value="adh_short"/>
    <property type="match status" value="1"/>
</dbReference>
<dbReference type="PROSITE" id="PS00061">
    <property type="entry name" value="ADH_SHORT"/>
    <property type="match status" value="1"/>
</dbReference>
<name>A0A4R6K5H4_9ACTN</name>
<organism evidence="5 6">
    <name type="scientific">Kribbella caucasensis</name>
    <dbReference type="NCBI Taxonomy" id="2512215"/>
    <lineage>
        <taxon>Bacteria</taxon>
        <taxon>Bacillati</taxon>
        <taxon>Actinomycetota</taxon>
        <taxon>Actinomycetes</taxon>
        <taxon>Propionibacteriales</taxon>
        <taxon>Kribbellaceae</taxon>
        <taxon>Kribbella</taxon>
    </lineage>
</organism>
<evidence type="ECO:0000256" key="1">
    <source>
        <dbReference type="ARBA" id="ARBA00006484"/>
    </source>
</evidence>